<dbReference type="PANTHER" id="PTHR16943:SF8">
    <property type="entry name" value="2-METHYLCITRATE DEHYDRATASE"/>
    <property type="match status" value="1"/>
</dbReference>
<protein>
    <submittedName>
        <fullName evidence="4">MmgE/PrpD family protein</fullName>
    </submittedName>
</protein>
<dbReference type="Gene3D" id="1.10.4100.10">
    <property type="entry name" value="2-methylcitrate dehydratase PrpD"/>
    <property type="match status" value="1"/>
</dbReference>
<dbReference type="Pfam" id="PF19305">
    <property type="entry name" value="MmgE_PrpD_C"/>
    <property type="match status" value="1"/>
</dbReference>
<dbReference type="Gene3D" id="3.30.1330.120">
    <property type="entry name" value="2-methylcitrate dehydratase PrpD"/>
    <property type="match status" value="1"/>
</dbReference>
<dbReference type="InterPro" id="IPR042183">
    <property type="entry name" value="MmgE/PrpD_sf_1"/>
</dbReference>
<evidence type="ECO:0000259" key="2">
    <source>
        <dbReference type="Pfam" id="PF03972"/>
    </source>
</evidence>
<dbReference type="InterPro" id="IPR042188">
    <property type="entry name" value="MmgE/PrpD_sf_2"/>
</dbReference>
<feature type="domain" description="MmgE/PrpD N-terminal" evidence="2">
    <location>
        <begin position="4"/>
        <end position="230"/>
    </location>
</feature>
<dbReference type="AlphaFoldDB" id="A0A839AED7"/>
<keyword evidence="5" id="KW-1185">Reference proteome</keyword>
<proteinExistence type="inferred from homology"/>
<dbReference type="InterPro" id="IPR045336">
    <property type="entry name" value="MmgE_PrpD_N"/>
</dbReference>
<evidence type="ECO:0000256" key="1">
    <source>
        <dbReference type="ARBA" id="ARBA00006174"/>
    </source>
</evidence>
<evidence type="ECO:0000313" key="5">
    <source>
        <dbReference type="Proteomes" id="UP000541109"/>
    </source>
</evidence>
<sequence length="452" mass="48562">MHCEFTDFLHDLTYDDLTPQLKGVAKGWLLDLVAVAACATDTALSRIIRDHAADHFGAGTRTATMLFDGRRVSPAGAALAGGMTIDAIDAHDGHKLTKGHVGCGVLPALLAFCEAENIDDGGDFLASLVLGYEIGTRAGIALHRMACDYHTSGAWVAVAAAALGARALRLDAARTREAVGIAEYHGPRSQMMRCIDHPTMLKDGSGWGSMAGVSAAYLAAAGFTGAPAITVYGEDVSDLWSDFGQRWRILEQYFKPYPVCRWAQPSVQAVLDLRTRHGLTSEAVERIEIKTFHEAIRLAVRHPRTTEEAQYSTAFPVASALVRGHMGPAEVAERSFRDPEINRLADTITFTETEAFNLAFPARRFSDVTLYLGDGRMVSSGPTEAIGDPEVPVSTDAIRLKYKEYTHPVLGADRACAIETCIDSLASGTGLRSLFGLILAPAADAPLQRDCA</sequence>
<dbReference type="PANTHER" id="PTHR16943">
    <property type="entry name" value="2-METHYLCITRATE DEHYDRATASE-RELATED"/>
    <property type="match status" value="1"/>
</dbReference>
<dbReference type="GO" id="GO:0016829">
    <property type="term" value="F:lyase activity"/>
    <property type="evidence" value="ECO:0007669"/>
    <property type="project" value="InterPro"/>
</dbReference>
<dbReference type="Proteomes" id="UP000541109">
    <property type="component" value="Unassembled WGS sequence"/>
</dbReference>
<evidence type="ECO:0000259" key="3">
    <source>
        <dbReference type="Pfam" id="PF19305"/>
    </source>
</evidence>
<dbReference type="RefSeq" id="WP_182166169.1">
    <property type="nucleotide sequence ID" value="NZ_JACFXV010000058.1"/>
</dbReference>
<dbReference type="InterPro" id="IPR005656">
    <property type="entry name" value="MmgE_PrpD"/>
</dbReference>
<gene>
    <name evidence="4" type="ORF">H2509_13655</name>
</gene>
<dbReference type="EMBL" id="JACFXV010000058">
    <property type="protein sequence ID" value="MBA5778170.1"/>
    <property type="molecule type" value="Genomic_DNA"/>
</dbReference>
<organism evidence="4 5">
    <name type="scientific">Stappia albiluteola</name>
    <dbReference type="NCBI Taxonomy" id="2758565"/>
    <lineage>
        <taxon>Bacteria</taxon>
        <taxon>Pseudomonadati</taxon>
        <taxon>Pseudomonadota</taxon>
        <taxon>Alphaproteobacteria</taxon>
        <taxon>Hyphomicrobiales</taxon>
        <taxon>Stappiaceae</taxon>
        <taxon>Stappia</taxon>
    </lineage>
</organism>
<evidence type="ECO:0000313" key="4">
    <source>
        <dbReference type="EMBL" id="MBA5778170.1"/>
    </source>
</evidence>
<accession>A0A839AED7</accession>
<comment type="caution">
    <text evidence="4">The sequence shown here is derived from an EMBL/GenBank/DDBJ whole genome shotgun (WGS) entry which is preliminary data.</text>
</comment>
<name>A0A839AED7_9HYPH</name>
<reference evidence="4 5" key="1">
    <citation type="submission" date="2020-07" db="EMBL/GenBank/DDBJ databases">
        <title>Stappia sp., F7233, whole genome shotgun sequencing project.</title>
        <authorList>
            <person name="Jiang S."/>
            <person name="Liu Z.W."/>
            <person name="Du Z.J."/>
        </authorList>
    </citation>
    <scope>NUCLEOTIDE SEQUENCE [LARGE SCALE GENOMIC DNA]</scope>
    <source>
        <strain evidence="4 5">F7233</strain>
    </source>
</reference>
<dbReference type="Pfam" id="PF03972">
    <property type="entry name" value="MmgE_PrpD_N"/>
    <property type="match status" value="1"/>
</dbReference>
<dbReference type="InterPro" id="IPR036148">
    <property type="entry name" value="MmgE/PrpD_sf"/>
</dbReference>
<feature type="domain" description="MmgE/PrpD C-terminal" evidence="3">
    <location>
        <begin position="257"/>
        <end position="420"/>
    </location>
</feature>
<comment type="similarity">
    <text evidence="1">Belongs to the PrpD family.</text>
</comment>
<dbReference type="SUPFAM" id="SSF103378">
    <property type="entry name" value="2-methylcitrate dehydratase PrpD"/>
    <property type="match status" value="1"/>
</dbReference>
<dbReference type="InterPro" id="IPR045337">
    <property type="entry name" value="MmgE_PrpD_C"/>
</dbReference>